<evidence type="ECO:0000313" key="2">
    <source>
        <dbReference type="Proteomes" id="UP000731907"/>
    </source>
</evidence>
<dbReference type="Proteomes" id="UP000731907">
    <property type="component" value="Unassembled WGS sequence"/>
</dbReference>
<evidence type="ECO:0000313" key="1">
    <source>
        <dbReference type="EMBL" id="MBU9696891.1"/>
    </source>
</evidence>
<dbReference type="Pfam" id="PF20107">
    <property type="entry name" value="DUF6497"/>
    <property type="match status" value="1"/>
</dbReference>
<protein>
    <submittedName>
        <fullName evidence="1">Acetolactate synthase</fullName>
    </submittedName>
</protein>
<dbReference type="InterPro" id="IPR045467">
    <property type="entry name" value="DUF6497"/>
</dbReference>
<organism evidence="1 2">
    <name type="scientific">Paragemmobacter amnigenus</name>
    <dbReference type="NCBI Taxonomy" id="2852097"/>
    <lineage>
        <taxon>Bacteria</taxon>
        <taxon>Pseudomonadati</taxon>
        <taxon>Pseudomonadota</taxon>
        <taxon>Alphaproteobacteria</taxon>
        <taxon>Rhodobacterales</taxon>
        <taxon>Paracoccaceae</taxon>
        <taxon>Paragemmobacter</taxon>
    </lineage>
</organism>
<gene>
    <name evidence="1" type="ORF">GU927_003415</name>
</gene>
<name>A0ABS6IZD9_9RHOB</name>
<reference evidence="1 2" key="1">
    <citation type="submission" date="2021-06" db="EMBL/GenBank/DDBJ databases">
        <title>Rhodobacteraceae bacterium strain HSP-20.</title>
        <authorList>
            <person name="Chen W.-M."/>
        </authorList>
    </citation>
    <scope>NUCLEOTIDE SEQUENCE [LARGE SCALE GENOMIC DNA]</scope>
    <source>
        <strain evidence="1 2">HSP-20</strain>
    </source>
</reference>
<proteinExistence type="predicted"/>
<comment type="caution">
    <text evidence="1">The sequence shown here is derived from an EMBL/GenBank/DDBJ whole genome shotgun (WGS) entry which is preliminary data.</text>
</comment>
<accession>A0ABS6IZD9</accession>
<keyword evidence="2" id="KW-1185">Reference proteome</keyword>
<dbReference type="EMBL" id="JAAATX020000002">
    <property type="protein sequence ID" value="MBU9696891.1"/>
    <property type="molecule type" value="Genomic_DNA"/>
</dbReference>
<sequence length="117" mass="12568">MVAGNGLRVDVPSGQEVTWQDVIWNVPGPDGMVMRFRFIAPGIADGGGVDFDTASADMQHLCDRFAVPRLPEFGVEAQQVVISLSAAAVEFGTAAPDVVQFFESYSVVDGACQWEVF</sequence>